<dbReference type="Gene3D" id="3.30.70.100">
    <property type="match status" value="1"/>
</dbReference>
<dbReference type="STRING" id="1144750.SAMN05443431_102302"/>
<dbReference type="InterPro" id="IPR036046">
    <property type="entry name" value="Acylphosphatase-like_dom_sf"/>
</dbReference>
<dbReference type="GO" id="GO:0071949">
    <property type="term" value="F:FAD binding"/>
    <property type="evidence" value="ECO:0007669"/>
    <property type="project" value="InterPro"/>
</dbReference>
<dbReference type="EMBL" id="FORM01000002">
    <property type="protein sequence ID" value="SFI81465.1"/>
    <property type="molecule type" value="Genomic_DNA"/>
</dbReference>
<proteinExistence type="predicted"/>
<dbReference type="InterPro" id="IPR007024">
    <property type="entry name" value="BLUF_domain"/>
</dbReference>
<dbReference type="GO" id="GO:0009882">
    <property type="term" value="F:blue light photoreceptor activity"/>
    <property type="evidence" value="ECO:0007669"/>
    <property type="project" value="InterPro"/>
</dbReference>
<name>A0A1I3LAP3_9FLAO</name>
<organism evidence="2 3">
    <name type="scientific">Olleya namhaensis</name>
    <dbReference type="NCBI Taxonomy" id="1144750"/>
    <lineage>
        <taxon>Bacteria</taxon>
        <taxon>Pseudomonadati</taxon>
        <taxon>Bacteroidota</taxon>
        <taxon>Flavobacteriia</taxon>
        <taxon>Flavobacteriales</taxon>
        <taxon>Flavobacteriaceae</taxon>
    </lineage>
</organism>
<feature type="domain" description="BLUF" evidence="1">
    <location>
        <begin position="4"/>
        <end position="95"/>
    </location>
</feature>
<dbReference type="SMART" id="SM01034">
    <property type="entry name" value="BLUF"/>
    <property type="match status" value="1"/>
</dbReference>
<dbReference type="Proteomes" id="UP000199559">
    <property type="component" value="Unassembled WGS sequence"/>
</dbReference>
<protein>
    <submittedName>
        <fullName evidence="2">Sensors of blue-light using FAD</fullName>
    </submittedName>
</protein>
<dbReference type="AlphaFoldDB" id="A0A1I3LAP3"/>
<evidence type="ECO:0000313" key="2">
    <source>
        <dbReference type="EMBL" id="SFI81465.1"/>
    </source>
</evidence>
<reference evidence="3" key="1">
    <citation type="submission" date="2016-10" db="EMBL/GenBank/DDBJ databases">
        <authorList>
            <person name="Varghese N."/>
            <person name="Submissions S."/>
        </authorList>
    </citation>
    <scope>NUCLEOTIDE SEQUENCE [LARGE SCALE GENOMIC DNA]</scope>
    <source>
        <strain evidence="3">DSM 28881</strain>
    </source>
</reference>
<sequence>MGMLKTICYKSDVNKTLQLLEFEALFNQTQLKNDSHNITGFLVKRNDVFFQVLEGNPIIIDTVYEDIKKDRRHSNITEFLNTSIPQLSFKTFDIGYSVIKDVDTLYSLQQFVANLNQQKHENSPLFLEIIEGLLSDH</sequence>
<dbReference type="SUPFAM" id="SSF54975">
    <property type="entry name" value="Acylphosphatase/BLUF domain-like"/>
    <property type="match status" value="1"/>
</dbReference>
<dbReference type="PROSITE" id="PS50925">
    <property type="entry name" value="BLUF"/>
    <property type="match status" value="1"/>
</dbReference>
<keyword evidence="3" id="KW-1185">Reference proteome</keyword>
<gene>
    <name evidence="2" type="ORF">SAMN05443431_102302</name>
</gene>
<evidence type="ECO:0000313" key="3">
    <source>
        <dbReference type="Proteomes" id="UP000199559"/>
    </source>
</evidence>
<evidence type="ECO:0000259" key="1">
    <source>
        <dbReference type="PROSITE" id="PS50925"/>
    </source>
</evidence>
<accession>A0A1I3LAP3</accession>
<dbReference type="Pfam" id="PF04940">
    <property type="entry name" value="BLUF"/>
    <property type="match status" value="1"/>
</dbReference>